<dbReference type="GO" id="GO:0008173">
    <property type="term" value="F:RNA methyltransferase activity"/>
    <property type="evidence" value="ECO:0007669"/>
    <property type="project" value="InterPro"/>
</dbReference>
<name>A0AAE0CGM6_9CHLO</name>
<keyword evidence="10" id="KW-1185">Reference proteome</keyword>
<feature type="binding site" evidence="6">
    <location>
        <position position="368"/>
    </location>
    <ligand>
        <name>S-adenosyl-L-methionine</name>
        <dbReference type="ChEBI" id="CHEBI:59789"/>
    </ligand>
</feature>
<dbReference type="PROSITE" id="PS51686">
    <property type="entry name" value="SAM_MT_RSMB_NOP"/>
    <property type="match status" value="1"/>
</dbReference>
<accession>A0AAE0CGM6</accession>
<sequence length="838" mass="90806">MDFETLTGLCAVVTEEASGQRLQRYVAQAFRTDLGRSSSNQYSGANRKHDAHAACQDGKVWVNGKPEPGNHVVSSGDVVTLLNSIPPKGSSTTRHDEAPGTVRTSSIEGAGESQGRMVYSMSPVRDLPACDSSLLHDPFAEYYRQQAICSEADWKRSLHLFSRPMGLSVRLSQTPTKCASAASTLRGLFGNSISQLRWLSSAWHVVSSSEGAASDAASINRFLLQAQATGELCQQEKNSMLPPLALAPLQPHHNVLDLCCAPGSKTLQLLDMLRDSSTREASESAGQSAIRQTGNLSPVVGGGMLLANDFELPRCERTRLRAQCFDADCIPLVITCADARTFPELRAHQREDGSGADHEIKFHRILADVPCGGDGTLRKSPEKRAKWSPRTAMQNHPIQVAILRRALELLAPGGRLVYSTCSLNPLEDEAVVYAALRDAPEGLHTVLPPAEVFASHAEMGWCPGLASWRVPHPEFQHNQNLYQRLEDVPGEIRNGSLIRESMFPPTADVALEGGIRLENCMRLLPIHDDGGGFFLAVIGKSPSIDEVPTLGGRATAPHTGTLNAKGDILAGMHTVVAAEDVPALYASPTVTDETPYLGASDPRKTSRGPSDCLAVEPSQPSPESWYRPISAHAFGKRHALPNLQSFFGLPLTCADAAAQQVSQFPVDQLIVREDDEQANLLFISPSIVHQLERCDGLQVVAAGMPTFHRMSACAWWPPLQPWRVCQAAAALLSACCTRRVLRMLPERFAQLLRARAMPLHWLGELDAEGALYGLESCMLTEDGEEIEPGAVLISSSQDLERHLLTVSAVISAETVMILAHRDVVERCLDILGAQGSTC</sequence>
<comment type="similarity">
    <text evidence="6">Belongs to the class I-like SAM-binding methyltransferase superfamily. RsmB/NOP family.</text>
</comment>
<dbReference type="PANTHER" id="PTHR22808">
    <property type="entry name" value="NCL1 YEAST -RELATED NOL1/NOP2/FMU SUN DOMAIN-CONTAINING"/>
    <property type="match status" value="1"/>
</dbReference>
<dbReference type="GO" id="GO:0001510">
    <property type="term" value="P:RNA methylation"/>
    <property type="evidence" value="ECO:0007669"/>
    <property type="project" value="InterPro"/>
</dbReference>
<gene>
    <name evidence="9" type="ORF">CYMTET_37269</name>
</gene>
<feature type="active site" description="Nucleophile" evidence="6">
    <location>
        <position position="421"/>
    </location>
</feature>
<feature type="region of interest" description="Disordered" evidence="7">
    <location>
        <begin position="87"/>
        <end position="107"/>
    </location>
</feature>
<keyword evidence="2 6" id="KW-0808">Transferase</keyword>
<reference evidence="9 10" key="1">
    <citation type="journal article" date="2015" name="Genome Biol. Evol.">
        <title>Comparative Genomics of a Bacterivorous Green Alga Reveals Evolutionary Causalities and Consequences of Phago-Mixotrophic Mode of Nutrition.</title>
        <authorList>
            <person name="Burns J.A."/>
            <person name="Paasch A."/>
            <person name="Narechania A."/>
            <person name="Kim E."/>
        </authorList>
    </citation>
    <scope>NUCLEOTIDE SEQUENCE [LARGE SCALE GENOMIC DNA]</scope>
    <source>
        <strain evidence="9 10">PLY_AMNH</strain>
    </source>
</reference>
<dbReference type="Pfam" id="PF01189">
    <property type="entry name" value="Methyltr_RsmB-F"/>
    <property type="match status" value="1"/>
</dbReference>
<keyword evidence="3 6" id="KW-0949">S-adenosyl-L-methionine</keyword>
<dbReference type="CDD" id="cd00165">
    <property type="entry name" value="S4"/>
    <property type="match status" value="1"/>
</dbReference>
<evidence type="ECO:0000256" key="4">
    <source>
        <dbReference type="ARBA" id="ARBA00022884"/>
    </source>
</evidence>
<protein>
    <recommendedName>
        <fullName evidence="8">SAM-dependent MTase RsmB/NOP-type domain-containing protein</fullName>
    </recommendedName>
</protein>
<evidence type="ECO:0000256" key="2">
    <source>
        <dbReference type="ARBA" id="ARBA00022679"/>
    </source>
</evidence>
<feature type="region of interest" description="Disordered" evidence="7">
    <location>
        <begin position="592"/>
        <end position="619"/>
    </location>
</feature>
<dbReference type="InterPro" id="IPR029063">
    <property type="entry name" value="SAM-dependent_MTases_sf"/>
</dbReference>
<feature type="binding site" evidence="6">
    <location>
        <position position="309"/>
    </location>
    <ligand>
        <name>S-adenosyl-L-methionine</name>
        <dbReference type="ChEBI" id="CHEBI:59789"/>
    </ligand>
</feature>
<dbReference type="SUPFAM" id="SSF53335">
    <property type="entry name" value="S-adenosyl-L-methionine-dependent methyltransferases"/>
    <property type="match status" value="1"/>
</dbReference>
<proteinExistence type="inferred from homology"/>
<dbReference type="PRINTS" id="PR02008">
    <property type="entry name" value="RCMTFAMILY"/>
</dbReference>
<evidence type="ECO:0000256" key="7">
    <source>
        <dbReference type="SAM" id="MobiDB-lite"/>
    </source>
</evidence>
<dbReference type="PANTHER" id="PTHR22808:SF1">
    <property type="entry name" value="RNA CYTOSINE-C(5)-METHYLTRANSFERASE NSUN2-RELATED"/>
    <property type="match status" value="1"/>
</dbReference>
<dbReference type="PROSITE" id="PS50889">
    <property type="entry name" value="S4"/>
    <property type="match status" value="1"/>
</dbReference>
<dbReference type="InterPro" id="IPR023267">
    <property type="entry name" value="RCMT"/>
</dbReference>
<evidence type="ECO:0000256" key="3">
    <source>
        <dbReference type="ARBA" id="ARBA00022691"/>
    </source>
</evidence>
<keyword evidence="1 6" id="KW-0489">Methyltransferase</keyword>
<keyword evidence="4 5" id="KW-0694">RNA-binding</keyword>
<dbReference type="EMBL" id="LGRX02024807">
    <property type="protein sequence ID" value="KAK3253482.1"/>
    <property type="molecule type" value="Genomic_DNA"/>
</dbReference>
<dbReference type="Gene3D" id="3.40.50.150">
    <property type="entry name" value="Vaccinia Virus protein VP39"/>
    <property type="match status" value="1"/>
</dbReference>
<feature type="binding site" evidence="6">
    <location>
        <position position="338"/>
    </location>
    <ligand>
        <name>S-adenosyl-L-methionine</name>
        <dbReference type="ChEBI" id="CHEBI:59789"/>
    </ligand>
</feature>
<evidence type="ECO:0000313" key="10">
    <source>
        <dbReference type="Proteomes" id="UP001190700"/>
    </source>
</evidence>
<dbReference type="AlphaFoldDB" id="A0AAE0CGM6"/>
<evidence type="ECO:0000256" key="5">
    <source>
        <dbReference type="PROSITE-ProRule" id="PRU00182"/>
    </source>
</evidence>
<evidence type="ECO:0000259" key="8">
    <source>
        <dbReference type="PROSITE" id="PS51686"/>
    </source>
</evidence>
<comment type="caution">
    <text evidence="9">The sequence shown here is derived from an EMBL/GenBank/DDBJ whole genome shotgun (WGS) entry which is preliminary data.</text>
</comment>
<feature type="domain" description="SAM-dependent MTase RsmB/NOP-type" evidence="8">
    <location>
        <begin position="157"/>
        <end position="541"/>
    </location>
</feature>
<dbReference type="InterPro" id="IPR001678">
    <property type="entry name" value="MeTrfase_RsmB-F_NOP2_dom"/>
</dbReference>
<organism evidence="9 10">
    <name type="scientific">Cymbomonas tetramitiformis</name>
    <dbReference type="NCBI Taxonomy" id="36881"/>
    <lineage>
        <taxon>Eukaryota</taxon>
        <taxon>Viridiplantae</taxon>
        <taxon>Chlorophyta</taxon>
        <taxon>Pyramimonadophyceae</taxon>
        <taxon>Pyramimonadales</taxon>
        <taxon>Pyramimonadaceae</taxon>
        <taxon>Cymbomonas</taxon>
    </lineage>
</organism>
<dbReference type="GO" id="GO:0003723">
    <property type="term" value="F:RNA binding"/>
    <property type="evidence" value="ECO:0007669"/>
    <property type="project" value="UniProtKB-UniRule"/>
</dbReference>
<dbReference type="InterPro" id="IPR049560">
    <property type="entry name" value="MeTrfase_RsmB-F_NOP2_cat"/>
</dbReference>
<evidence type="ECO:0000313" key="9">
    <source>
        <dbReference type="EMBL" id="KAK3253482.1"/>
    </source>
</evidence>
<dbReference type="Proteomes" id="UP001190700">
    <property type="component" value="Unassembled WGS sequence"/>
</dbReference>
<evidence type="ECO:0000256" key="1">
    <source>
        <dbReference type="ARBA" id="ARBA00022603"/>
    </source>
</evidence>
<feature type="binding site" evidence="6">
    <location>
        <begin position="259"/>
        <end position="265"/>
    </location>
    <ligand>
        <name>S-adenosyl-L-methionine</name>
        <dbReference type="ChEBI" id="CHEBI:59789"/>
    </ligand>
</feature>
<evidence type="ECO:0000256" key="6">
    <source>
        <dbReference type="PROSITE-ProRule" id="PRU01023"/>
    </source>
</evidence>